<dbReference type="Pfam" id="PF15868">
    <property type="entry name" value="MBF2"/>
    <property type="match status" value="1"/>
</dbReference>
<evidence type="ECO:0000313" key="1">
    <source>
        <dbReference type="EnsemblMetazoa" id="PPAI008801-PA"/>
    </source>
</evidence>
<protein>
    <submittedName>
        <fullName evidence="1">Uncharacterized protein</fullName>
    </submittedName>
</protein>
<dbReference type="EnsemblMetazoa" id="PPAI008801-RA">
    <property type="protein sequence ID" value="PPAI008801-PA"/>
    <property type="gene ID" value="PPAI008801"/>
</dbReference>
<organism evidence="1 2">
    <name type="scientific">Phlebotomus papatasi</name>
    <name type="common">Sandfly</name>
    <dbReference type="NCBI Taxonomy" id="29031"/>
    <lineage>
        <taxon>Eukaryota</taxon>
        <taxon>Metazoa</taxon>
        <taxon>Ecdysozoa</taxon>
        <taxon>Arthropoda</taxon>
        <taxon>Hexapoda</taxon>
        <taxon>Insecta</taxon>
        <taxon>Pterygota</taxon>
        <taxon>Neoptera</taxon>
        <taxon>Endopterygota</taxon>
        <taxon>Diptera</taxon>
        <taxon>Nematocera</taxon>
        <taxon>Psychodoidea</taxon>
        <taxon>Psychodidae</taxon>
        <taxon>Phlebotomus</taxon>
        <taxon>Phlebotomus</taxon>
    </lineage>
</organism>
<dbReference type="RefSeq" id="XP_055708920.1">
    <property type="nucleotide sequence ID" value="XM_055852945.1"/>
</dbReference>
<accession>A0A1B0GQ65</accession>
<dbReference type="Proteomes" id="UP000092462">
    <property type="component" value="Unassembled WGS sequence"/>
</dbReference>
<name>A0A1B0GQ65_PHLPP</name>
<dbReference type="OrthoDB" id="8192785at2759"/>
<proteinExistence type="predicted"/>
<sequence>MVRITIYLALFAILGISAHSTELPQELPAEVKVVERIEDFLSDNPGEALVELQPELRAQTRFYTLGRRVSGDRHVAYARGVNSYPSLRDVTATVRYSGAIITYIQVSVTQTSNLGRVYTTSGGIGQRSIVFVVEARSTLQFNYNVDIYGRN</sequence>
<dbReference type="AlphaFoldDB" id="A0A1B0GQ65"/>
<keyword evidence="2" id="KW-1185">Reference proteome</keyword>
<dbReference type="EMBL" id="AJVK01035594">
    <property type="status" value="NOT_ANNOTATED_CDS"/>
    <property type="molecule type" value="Genomic_DNA"/>
</dbReference>
<evidence type="ECO:0000313" key="2">
    <source>
        <dbReference type="Proteomes" id="UP000092462"/>
    </source>
</evidence>
<dbReference type="VEuPathDB" id="VectorBase:PPAPM1_008948"/>
<dbReference type="KEGG" id="ppap:129805186"/>
<reference evidence="1" key="1">
    <citation type="submission" date="2022-08" db="UniProtKB">
        <authorList>
            <consortium name="EnsemblMetazoa"/>
        </authorList>
    </citation>
    <scope>IDENTIFICATION</scope>
    <source>
        <strain evidence="1">Israel</strain>
    </source>
</reference>
<dbReference type="GeneID" id="129805186"/>
<dbReference type="VEuPathDB" id="VectorBase:PPAI008801"/>
<dbReference type="InterPro" id="IPR031734">
    <property type="entry name" value="MBF2"/>
</dbReference>